<dbReference type="EMBL" id="JBHUKR010000006">
    <property type="protein sequence ID" value="MFD2416852.1"/>
    <property type="molecule type" value="Genomic_DNA"/>
</dbReference>
<accession>A0ABW5FSP0</accession>
<dbReference type="PRINTS" id="PR00111">
    <property type="entry name" value="ABHYDROLASE"/>
</dbReference>
<feature type="domain" description="AB hydrolase-1" evidence="1">
    <location>
        <begin position="188"/>
        <end position="251"/>
    </location>
</feature>
<evidence type="ECO:0000313" key="3">
    <source>
        <dbReference type="Proteomes" id="UP001597417"/>
    </source>
</evidence>
<name>A0ABW5FSP0_9PSEU</name>
<dbReference type="RefSeq" id="WP_378264018.1">
    <property type="nucleotide sequence ID" value="NZ_JBHUKR010000006.1"/>
</dbReference>
<dbReference type="InterPro" id="IPR050266">
    <property type="entry name" value="AB_hydrolase_sf"/>
</dbReference>
<comment type="caution">
    <text evidence="2">The sequence shown here is derived from an EMBL/GenBank/DDBJ whole genome shotgun (WGS) entry which is preliminary data.</text>
</comment>
<keyword evidence="3" id="KW-1185">Reference proteome</keyword>
<gene>
    <name evidence="2" type="ORF">ACFSXZ_11015</name>
</gene>
<protein>
    <submittedName>
        <fullName evidence="2">Alpha/beta fold hydrolase</fullName>
    </submittedName>
</protein>
<dbReference type="SUPFAM" id="SSF53474">
    <property type="entry name" value="alpha/beta-Hydrolases"/>
    <property type="match status" value="1"/>
</dbReference>
<dbReference type="InterPro" id="IPR029058">
    <property type="entry name" value="AB_hydrolase_fold"/>
</dbReference>
<dbReference type="Proteomes" id="UP001597417">
    <property type="component" value="Unassembled WGS sequence"/>
</dbReference>
<organism evidence="2 3">
    <name type="scientific">Amycolatopsis pigmentata</name>
    <dbReference type="NCBI Taxonomy" id="450801"/>
    <lineage>
        <taxon>Bacteria</taxon>
        <taxon>Bacillati</taxon>
        <taxon>Actinomycetota</taxon>
        <taxon>Actinomycetes</taxon>
        <taxon>Pseudonocardiales</taxon>
        <taxon>Pseudonocardiaceae</taxon>
        <taxon>Amycolatopsis</taxon>
    </lineage>
</organism>
<dbReference type="PANTHER" id="PTHR43798">
    <property type="entry name" value="MONOACYLGLYCEROL LIPASE"/>
    <property type="match status" value="1"/>
</dbReference>
<dbReference type="InterPro" id="IPR000073">
    <property type="entry name" value="AB_hydrolase_1"/>
</dbReference>
<sequence>MPTVTANGATIAYHDEGPRDAPTVLFGHGLLFGGWMFRPQIAALRDRYRCVTLDWRGQGESPAAAGDYGMDTLAADAVALIGELGLAPVHWVGLSMGGFVGQRLAARHPHLLRSLTLLGTSAAAEDRRAAREYKLLGWFQRFFGVKPVLGNVAPLLFGPTFLSDPASEPIIGEWAHRLASIDRSALRRAVFGVADRAPVEPEITTIVAPTLVVTGADDRATPPERARRIAALIPGAELHIIGDCGHSSTLEQPSVITKLLDEFLTGAG</sequence>
<feature type="domain" description="AB hydrolase-1" evidence="1">
    <location>
        <begin position="22"/>
        <end position="144"/>
    </location>
</feature>
<dbReference type="GO" id="GO:0016787">
    <property type="term" value="F:hydrolase activity"/>
    <property type="evidence" value="ECO:0007669"/>
    <property type="project" value="UniProtKB-KW"/>
</dbReference>
<reference evidence="3" key="1">
    <citation type="journal article" date="2019" name="Int. J. Syst. Evol. Microbiol.">
        <title>The Global Catalogue of Microorganisms (GCM) 10K type strain sequencing project: providing services to taxonomists for standard genome sequencing and annotation.</title>
        <authorList>
            <consortium name="The Broad Institute Genomics Platform"/>
            <consortium name="The Broad Institute Genome Sequencing Center for Infectious Disease"/>
            <person name="Wu L."/>
            <person name="Ma J."/>
        </authorList>
    </citation>
    <scope>NUCLEOTIDE SEQUENCE [LARGE SCALE GENOMIC DNA]</scope>
    <source>
        <strain evidence="3">CGMCC 4.7645</strain>
    </source>
</reference>
<keyword evidence="2" id="KW-0378">Hydrolase</keyword>
<dbReference type="Gene3D" id="3.40.50.1820">
    <property type="entry name" value="alpha/beta hydrolase"/>
    <property type="match status" value="1"/>
</dbReference>
<evidence type="ECO:0000259" key="1">
    <source>
        <dbReference type="Pfam" id="PF00561"/>
    </source>
</evidence>
<evidence type="ECO:0000313" key="2">
    <source>
        <dbReference type="EMBL" id="MFD2416852.1"/>
    </source>
</evidence>
<proteinExistence type="predicted"/>
<dbReference type="Pfam" id="PF00561">
    <property type="entry name" value="Abhydrolase_1"/>
    <property type="match status" value="2"/>
</dbReference>